<dbReference type="GO" id="GO:0071008">
    <property type="term" value="C:U2-type post-mRNA release spliceosomal complex"/>
    <property type="evidence" value="ECO:0007669"/>
    <property type="project" value="TreeGrafter"/>
</dbReference>
<name>A0A699JBY6_TANCI</name>
<comment type="similarity">
    <text evidence="1">Belongs to the TFP11/STIP family.</text>
</comment>
<dbReference type="GO" id="GO:0000390">
    <property type="term" value="P:spliceosomal complex disassembly"/>
    <property type="evidence" value="ECO:0007669"/>
    <property type="project" value="InterPro"/>
</dbReference>
<keyword evidence="2" id="KW-0175">Coiled coil</keyword>
<dbReference type="PANTHER" id="PTHR23329:SF1">
    <property type="entry name" value="TUFTELIN-INTERACTING PROTEIN 11"/>
    <property type="match status" value="1"/>
</dbReference>
<sequence>MGYKEGGLGINGHGIVKPIKVIMRPKFLGLGYKNYNKTANVTALQETSDENKALRQVLKKRKTELTVKESRLAKLDMQIRECELNNKREKVVSLRKEKERLIIEVIVSALDQLNNDSYSGNLSLELLGDLFRYLKKRFPDEYKLCGLSTIACSFAFPLFSSLFKGWDPLIKPAHHIDVILVWKDLLHGEDINSPYAQLFIEVVFCVVNRSSTNTWQATSPEPLLHFLDIWEPLTPHAALQKILATKHICSSRRMFVSYRKVNEPKYMFMGNGTVSKIEGKGKVILKLTSGKDFVLSNVLHVQNITNNLISRPILSNKGFKLMFESDKFIITKGDVYAGKGYLDEAPFKLTL</sequence>
<protein>
    <submittedName>
        <fullName evidence="4">Septin and tuftelin-interacting protein 1 homolog 1</fullName>
    </submittedName>
</protein>
<dbReference type="InterPro" id="IPR022783">
    <property type="entry name" value="GCFC_dom"/>
</dbReference>
<dbReference type="AlphaFoldDB" id="A0A699JBY6"/>
<evidence type="ECO:0000313" key="4">
    <source>
        <dbReference type="EMBL" id="GFA26151.1"/>
    </source>
</evidence>
<evidence type="ECO:0000256" key="1">
    <source>
        <dbReference type="ARBA" id="ARBA00010900"/>
    </source>
</evidence>
<organism evidence="4">
    <name type="scientific">Tanacetum cinerariifolium</name>
    <name type="common">Dalmatian daisy</name>
    <name type="synonym">Chrysanthemum cinerariifolium</name>
    <dbReference type="NCBI Taxonomy" id="118510"/>
    <lineage>
        <taxon>Eukaryota</taxon>
        <taxon>Viridiplantae</taxon>
        <taxon>Streptophyta</taxon>
        <taxon>Embryophyta</taxon>
        <taxon>Tracheophyta</taxon>
        <taxon>Spermatophyta</taxon>
        <taxon>Magnoliopsida</taxon>
        <taxon>eudicotyledons</taxon>
        <taxon>Gunneridae</taxon>
        <taxon>Pentapetalae</taxon>
        <taxon>asterids</taxon>
        <taxon>campanulids</taxon>
        <taxon>Asterales</taxon>
        <taxon>Asteraceae</taxon>
        <taxon>Asteroideae</taxon>
        <taxon>Anthemideae</taxon>
        <taxon>Anthemidinae</taxon>
        <taxon>Tanacetum</taxon>
    </lineage>
</organism>
<dbReference type="InterPro" id="IPR045211">
    <property type="entry name" value="TFP11/STIP/Ntr1"/>
</dbReference>
<dbReference type="PROSITE" id="PS50174">
    <property type="entry name" value="G_PATCH"/>
    <property type="match status" value="1"/>
</dbReference>
<feature type="coiled-coil region" evidence="2">
    <location>
        <begin position="44"/>
        <end position="104"/>
    </location>
</feature>
<dbReference type="Pfam" id="PF07842">
    <property type="entry name" value="GCFC"/>
    <property type="match status" value="1"/>
</dbReference>
<proteinExistence type="inferred from homology"/>
<dbReference type="PANTHER" id="PTHR23329">
    <property type="entry name" value="TUFTELIN-INTERACTING PROTEIN 11-RELATED"/>
    <property type="match status" value="1"/>
</dbReference>
<feature type="domain" description="G-patch" evidence="3">
    <location>
        <begin position="1"/>
        <end position="35"/>
    </location>
</feature>
<accession>A0A699JBY6</accession>
<dbReference type="InterPro" id="IPR000467">
    <property type="entry name" value="G_patch_dom"/>
</dbReference>
<dbReference type="EMBL" id="BKCJ010394424">
    <property type="protein sequence ID" value="GFA26151.1"/>
    <property type="molecule type" value="Genomic_DNA"/>
</dbReference>
<dbReference type="GO" id="GO:0003676">
    <property type="term" value="F:nucleic acid binding"/>
    <property type="evidence" value="ECO:0007669"/>
    <property type="project" value="InterPro"/>
</dbReference>
<evidence type="ECO:0000259" key="3">
    <source>
        <dbReference type="PROSITE" id="PS50174"/>
    </source>
</evidence>
<dbReference type="Pfam" id="PF01585">
    <property type="entry name" value="G-patch"/>
    <property type="match status" value="1"/>
</dbReference>
<evidence type="ECO:0000256" key="2">
    <source>
        <dbReference type="SAM" id="Coils"/>
    </source>
</evidence>
<reference evidence="4" key="1">
    <citation type="journal article" date="2019" name="Sci. Rep.">
        <title>Draft genome of Tanacetum cinerariifolium, the natural source of mosquito coil.</title>
        <authorList>
            <person name="Yamashiro T."/>
            <person name="Shiraishi A."/>
            <person name="Satake H."/>
            <person name="Nakayama K."/>
        </authorList>
    </citation>
    <scope>NUCLEOTIDE SEQUENCE</scope>
</reference>
<comment type="caution">
    <text evidence="4">The sequence shown here is derived from an EMBL/GenBank/DDBJ whole genome shotgun (WGS) entry which is preliminary data.</text>
</comment>
<gene>
    <name evidence="4" type="ORF">Tci_598123</name>
</gene>